<proteinExistence type="predicted"/>
<feature type="transmembrane region" description="Helical" evidence="1">
    <location>
        <begin position="40"/>
        <end position="57"/>
    </location>
</feature>
<keyword evidence="1" id="KW-0812">Transmembrane</keyword>
<gene>
    <name evidence="2" type="ORF">N0F65_010679</name>
</gene>
<dbReference type="AlphaFoldDB" id="A0AAV2Z8W7"/>
<evidence type="ECO:0000256" key="1">
    <source>
        <dbReference type="SAM" id="Phobius"/>
    </source>
</evidence>
<organism evidence="2 3">
    <name type="scientific">Lagenidium giganteum</name>
    <dbReference type="NCBI Taxonomy" id="4803"/>
    <lineage>
        <taxon>Eukaryota</taxon>
        <taxon>Sar</taxon>
        <taxon>Stramenopiles</taxon>
        <taxon>Oomycota</taxon>
        <taxon>Peronosporomycetes</taxon>
        <taxon>Pythiales</taxon>
        <taxon>Pythiaceae</taxon>
    </lineage>
</organism>
<reference evidence="2" key="2">
    <citation type="journal article" date="2023" name="Microbiol Resour">
        <title>Decontamination and Annotation of the Draft Genome Sequence of the Oomycete Lagenidium giganteum ARSEF 373.</title>
        <authorList>
            <person name="Morgan W.R."/>
            <person name="Tartar A."/>
        </authorList>
    </citation>
    <scope>NUCLEOTIDE SEQUENCE</scope>
    <source>
        <strain evidence="2">ARSEF 373</strain>
    </source>
</reference>
<dbReference type="EMBL" id="DAKRPA010000027">
    <property type="protein sequence ID" value="DBA02751.1"/>
    <property type="molecule type" value="Genomic_DNA"/>
</dbReference>
<reference evidence="2" key="1">
    <citation type="submission" date="2022-11" db="EMBL/GenBank/DDBJ databases">
        <authorList>
            <person name="Morgan W.R."/>
            <person name="Tartar A."/>
        </authorList>
    </citation>
    <scope>NUCLEOTIDE SEQUENCE</scope>
    <source>
        <strain evidence="2">ARSEF 373</strain>
    </source>
</reference>
<keyword evidence="1" id="KW-1133">Transmembrane helix</keyword>
<accession>A0AAV2Z8W7</accession>
<sequence length="79" mass="8708">MANSSYRSPFGIIGAVYAICVWVLTLVAIGGYQGNDGSDIITIIVIAVLLTIFYFAYSRKRQVLSPQEKRVLLVARDLV</sequence>
<keyword evidence="1" id="KW-0472">Membrane</keyword>
<name>A0AAV2Z8W7_9STRA</name>
<keyword evidence="3" id="KW-1185">Reference proteome</keyword>
<comment type="caution">
    <text evidence="2">The sequence shown here is derived from an EMBL/GenBank/DDBJ whole genome shotgun (WGS) entry which is preliminary data.</text>
</comment>
<evidence type="ECO:0000313" key="3">
    <source>
        <dbReference type="Proteomes" id="UP001146120"/>
    </source>
</evidence>
<protein>
    <submittedName>
        <fullName evidence="2">Uncharacterized protein</fullName>
    </submittedName>
</protein>
<feature type="transmembrane region" description="Helical" evidence="1">
    <location>
        <begin position="12"/>
        <end position="34"/>
    </location>
</feature>
<evidence type="ECO:0000313" key="2">
    <source>
        <dbReference type="EMBL" id="DBA02751.1"/>
    </source>
</evidence>
<dbReference type="Proteomes" id="UP001146120">
    <property type="component" value="Unassembled WGS sequence"/>
</dbReference>